<keyword evidence="2 4" id="KW-0694">RNA-binding</keyword>
<dbReference type="Pfam" id="PF00076">
    <property type="entry name" value="RRM_1"/>
    <property type="match status" value="2"/>
</dbReference>
<evidence type="ECO:0000256" key="2">
    <source>
        <dbReference type="ARBA" id="ARBA00022884"/>
    </source>
</evidence>
<dbReference type="GO" id="GO:0003723">
    <property type="term" value="F:RNA binding"/>
    <property type="evidence" value="ECO:0007669"/>
    <property type="project" value="UniProtKB-UniRule"/>
</dbReference>
<feature type="compositionally biased region" description="Acidic residues" evidence="5">
    <location>
        <begin position="664"/>
        <end position="674"/>
    </location>
</feature>
<evidence type="ECO:0000259" key="6">
    <source>
        <dbReference type="PROSITE" id="PS50102"/>
    </source>
</evidence>
<feature type="compositionally biased region" description="Basic and acidic residues" evidence="5">
    <location>
        <begin position="689"/>
        <end position="698"/>
    </location>
</feature>
<evidence type="ECO:0000256" key="4">
    <source>
        <dbReference type="PROSITE-ProRule" id="PRU00176"/>
    </source>
</evidence>
<name>A0A0A9ZJH2_LYGHE</name>
<gene>
    <name evidence="8" type="primary">TRNAU1AP_0</name>
    <name evidence="7" type="synonym">TRNAU1AP_2</name>
    <name evidence="8" type="ORF">CM83_78748</name>
    <name evidence="7" type="ORF">CM83_78763</name>
</gene>
<dbReference type="AlphaFoldDB" id="A0A0A9ZJH2"/>
<dbReference type="PANTHER" id="PTHR37457">
    <property type="entry name" value="TRNA SELENOCYSTEINE 1-ASSOCIATED PROTEIN 1-RELATED"/>
    <property type="match status" value="1"/>
</dbReference>
<feature type="compositionally biased region" description="Basic and acidic residues" evidence="5">
    <location>
        <begin position="581"/>
        <end position="626"/>
    </location>
</feature>
<feature type="compositionally biased region" description="Basic and acidic residues" evidence="5">
    <location>
        <begin position="402"/>
        <end position="456"/>
    </location>
</feature>
<feature type="region of interest" description="Disordered" evidence="5">
    <location>
        <begin position="390"/>
        <end position="788"/>
    </location>
</feature>
<protein>
    <recommendedName>
        <fullName evidence="3">tRNA selenocysteine-associated protein 1</fullName>
    </recommendedName>
</protein>
<accession>A0A0A9ZJH2</accession>
<feature type="domain" description="RRM" evidence="6">
    <location>
        <begin position="104"/>
        <end position="183"/>
    </location>
</feature>
<dbReference type="FunFam" id="3.30.70.330:FF:000159">
    <property type="entry name" value="tRNA selenocysteine 1-associated protein 1"/>
    <property type="match status" value="1"/>
</dbReference>
<evidence type="ECO:0000256" key="3">
    <source>
        <dbReference type="ARBA" id="ARBA00033477"/>
    </source>
</evidence>
<dbReference type="EMBL" id="GBHO01000104">
    <property type="protein sequence ID" value="JAG43500.1"/>
    <property type="molecule type" value="Transcribed_RNA"/>
</dbReference>
<evidence type="ECO:0000256" key="5">
    <source>
        <dbReference type="SAM" id="MobiDB-lite"/>
    </source>
</evidence>
<proteinExistence type="inferred from homology"/>
<dbReference type="SUPFAM" id="SSF54928">
    <property type="entry name" value="RNA-binding domain, RBD"/>
    <property type="match status" value="2"/>
</dbReference>
<evidence type="ECO:0000256" key="1">
    <source>
        <dbReference type="ARBA" id="ARBA00008920"/>
    </source>
</evidence>
<feature type="compositionally biased region" description="Acidic residues" evidence="5">
    <location>
        <begin position="747"/>
        <end position="788"/>
    </location>
</feature>
<sequence>MAQTANMVHCQLWMGGLEPYMTESFILASFQRMGEKPLNVKVMRNKFSGEPAGYCFVHFENDDEAIDAMHKLNGKVIPNTNPAVRFRLNTASNQGKIVMNDREFSLWVGDLSQEVDDYTLYKCFAAKYQSIKAAKVILDASGYSKGFGFLRFGLEEEQKHCLAHMNGYKGLGSKPLKISNAIPKSQRGPNTNGPPMPQQSGGYQYPPDYSNYYDPNYWQHYGQWGGYGYDPNTGNYQYDPNYAAQYGNQYPGQYNQYPPPTNQYPQQNYPYSHPPYPYYPPQTPAAPVPSAAPPVAPPAPSIAPVDDSNEVVEHSPPVDVEKENREYSDAILNFWVDLASHAGLVQEVFEDETDKLNMMEVSLPVISVKLENRGLAKLAIEAQDPKVDIYYQSDSGESDDDSASRDVSADRETKKRRQSTDADSKDDVKKESGEEIEEKKDGDLVKTEVKAEVKDEVGEDPSGNKNVEDAMDRIVDDEKADVKAEDGQQSNEKTSEKWNNVMGFMAEVDVDVMMNETETVSSESSSDGGSDSESEKANRKRKASENESDDAEVKRLKKIADLEEMEQMDDDDDDVNVNSTKVDEAKSPKVADDSDKVPEENKESEDSSPKEDTKRGTNDEEVKNIDDEMEGEESTTEVTALKEIITIEEVVEESDGEVVNAEPIVDEDSEDDEPLSSRLSGCKDPSNTNKEDAADRVAETAQDDLTPTNGSKAPQVVADDSSSSSTDASAVGESVGNKDNDLSELLNGEEDDQNNPEGGDQMDAEDNDQEQSEQESDGTVELDESDSS</sequence>
<reference evidence="8" key="2">
    <citation type="submission" date="2014-07" db="EMBL/GenBank/DDBJ databases">
        <authorList>
            <person name="Hull J."/>
        </authorList>
    </citation>
    <scope>NUCLEOTIDE SEQUENCE</scope>
</reference>
<feature type="compositionally biased region" description="Acidic residues" evidence="5">
    <location>
        <begin position="562"/>
        <end position="575"/>
    </location>
</feature>
<dbReference type="InterPro" id="IPR040434">
    <property type="entry name" value="TSAP1"/>
</dbReference>
<feature type="compositionally biased region" description="Low complexity" evidence="5">
    <location>
        <begin position="716"/>
        <end position="731"/>
    </location>
</feature>
<feature type="domain" description="RRM" evidence="6">
    <location>
        <begin position="10"/>
        <end position="93"/>
    </location>
</feature>
<feature type="compositionally biased region" description="Low complexity" evidence="5">
    <location>
        <begin position="521"/>
        <end position="531"/>
    </location>
</feature>
<evidence type="ECO:0000313" key="8">
    <source>
        <dbReference type="EMBL" id="JAG43500.1"/>
    </source>
</evidence>
<dbReference type="PROSITE" id="PS50102">
    <property type="entry name" value="RRM"/>
    <property type="match status" value="2"/>
</dbReference>
<dbReference type="InterPro" id="IPR035979">
    <property type="entry name" value="RBD_domain_sf"/>
</dbReference>
<reference evidence="8" key="1">
    <citation type="journal article" date="2014" name="PLoS ONE">
        <title>Transcriptome-Based Identification of ABC Transporters in the Western Tarnished Plant Bug Lygus hesperus.</title>
        <authorList>
            <person name="Hull J.J."/>
            <person name="Chaney K."/>
            <person name="Geib S.M."/>
            <person name="Fabrick J.A."/>
            <person name="Brent C.S."/>
            <person name="Walsh D."/>
            <person name="Lavine L.C."/>
        </authorList>
    </citation>
    <scope>NUCLEOTIDE SEQUENCE</scope>
</reference>
<dbReference type="Gene3D" id="3.30.70.330">
    <property type="match status" value="2"/>
</dbReference>
<dbReference type="InterPro" id="IPR000504">
    <property type="entry name" value="RRM_dom"/>
</dbReference>
<dbReference type="SMART" id="SM00360">
    <property type="entry name" value="RRM"/>
    <property type="match status" value="2"/>
</dbReference>
<feature type="region of interest" description="Disordered" evidence="5">
    <location>
        <begin position="179"/>
        <end position="204"/>
    </location>
</feature>
<organism evidence="8">
    <name type="scientific">Lygus hesperus</name>
    <name type="common">Western plant bug</name>
    <dbReference type="NCBI Taxonomy" id="30085"/>
    <lineage>
        <taxon>Eukaryota</taxon>
        <taxon>Metazoa</taxon>
        <taxon>Ecdysozoa</taxon>
        <taxon>Arthropoda</taxon>
        <taxon>Hexapoda</taxon>
        <taxon>Insecta</taxon>
        <taxon>Pterygota</taxon>
        <taxon>Neoptera</taxon>
        <taxon>Paraneoptera</taxon>
        <taxon>Hemiptera</taxon>
        <taxon>Heteroptera</taxon>
        <taxon>Panheteroptera</taxon>
        <taxon>Cimicomorpha</taxon>
        <taxon>Miridae</taxon>
        <taxon>Mirini</taxon>
        <taxon>Lygus</taxon>
    </lineage>
</organism>
<dbReference type="PANTHER" id="PTHR37457:SF3">
    <property type="entry name" value="TRNA SELENOCYSTEINE-ASSOCIATED PROTEIN 1"/>
    <property type="match status" value="1"/>
</dbReference>
<dbReference type="InterPro" id="IPR012677">
    <property type="entry name" value="Nucleotide-bd_a/b_plait_sf"/>
</dbReference>
<evidence type="ECO:0000313" key="7">
    <source>
        <dbReference type="EMBL" id="JAG43492.1"/>
    </source>
</evidence>
<feature type="compositionally biased region" description="Basic and acidic residues" evidence="5">
    <location>
        <begin position="466"/>
        <end position="486"/>
    </location>
</feature>
<feature type="compositionally biased region" description="Polar residues" evidence="5">
    <location>
        <begin position="703"/>
        <end position="712"/>
    </location>
</feature>
<comment type="similarity">
    <text evidence="1">Belongs to the RRM TRSPAP family.</text>
</comment>
<feature type="compositionally biased region" description="Basic and acidic residues" evidence="5">
    <location>
        <begin position="551"/>
        <end position="561"/>
    </location>
</feature>
<dbReference type="EMBL" id="GBHO01000112">
    <property type="protein sequence ID" value="JAG43492.1"/>
    <property type="molecule type" value="Transcribed_RNA"/>
</dbReference>